<dbReference type="Proteomes" id="UP001251528">
    <property type="component" value="Unassembled WGS sequence"/>
</dbReference>
<gene>
    <name evidence="1" type="ORF">QQS21_004559</name>
</gene>
<accession>A0AAJ0FUJ8</accession>
<dbReference type="PANTHER" id="PTHR38797:SF4">
    <property type="entry name" value="NUCLEAR PORE COMPLEX PROTEIN NUP85"/>
    <property type="match status" value="1"/>
</dbReference>
<evidence type="ECO:0000313" key="2">
    <source>
        <dbReference type="Proteomes" id="UP001251528"/>
    </source>
</evidence>
<sequence>MATNTPEDFIREQEGEEYPAAPEQLAALKSFLTNPSVSASDAAKDITRPIIEARQKALNKEPSDYDFTSLWSTIAEAVRQLTDHNDRLVELVTEIQKVPDQEGYIAFMQDYREHWTEIAFEFKDPPSDDPGLAAKRQAWFNINAFTAKLSAYGIPQLDERPRAAWVLKHTLEEAPWEVFHHPDIDEQLDEDPDDEVVLESAKHELETRDVRVLNNWVPAAALWMKINAKGIYEMQGKMSNADEQNWDPSLWKGVRGWSKERFAFWRERFEWISKVTALERSTRNDATEAAKIMRDVEKVP</sequence>
<protein>
    <submittedName>
        <fullName evidence="1">Uncharacterized protein</fullName>
    </submittedName>
</protein>
<dbReference type="PANTHER" id="PTHR38797">
    <property type="entry name" value="NUCLEAR PORE COMPLEX PROTEIN NUP85-RELATED"/>
    <property type="match status" value="1"/>
</dbReference>
<dbReference type="Pfam" id="PF12311">
    <property type="entry name" value="DUF3632"/>
    <property type="match status" value="1"/>
</dbReference>
<dbReference type="AlphaFoldDB" id="A0AAJ0FUJ8"/>
<proteinExistence type="predicted"/>
<dbReference type="EMBL" id="JASWJB010000068">
    <property type="protein sequence ID" value="KAK2601873.1"/>
    <property type="molecule type" value="Genomic_DNA"/>
</dbReference>
<dbReference type="InterPro" id="IPR022085">
    <property type="entry name" value="OpdG"/>
</dbReference>
<name>A0AAJ0FUJ8_9HYPO</name>
<dbReference type="InterPro" id="IPR053204">
    <property type="entry name" value="Oxopyrrolidines_Biosynth-assoc"/>
</dbReference>
<keyword evidence="2" id="KW-1185">Reference proteome</keyword>
<organism evidence="1 2">
    <name type="scientific">Conoideocrella luteorostrata</name>
    <dbReference type="NCBI Taxonomy" id="1105319"/>
    <lineage>
        <taxon>Eukaryota</taxon>
        <taxon>Fungi</taxon>
        <taxon>Dikarya</taxon>
        <taxon>Ascomycota</taxon>
        <taxon>Pezizomycotina</taxon>
        <taxon>Sordariomycetes</taxon>
        <taxon>Hypocreomycetidae</taxon>
        <taxon>Hypocreales</taxon>
        <taxon>Clavicipitaceae</taxon>
        <taxon>Conoideocrella</taxon>
    </lineage>
</organism>
<comment type="caution">
    <text evidence="1">The sequence shown here is derived from an EMBL/GenBank/DDBJ whole genome shotgun (WGS) entry which is preliminary data.</text>
</comment>
<reference evidence="1" key="1">
    <citation type="submission" date="2023-06" db="EMBL/GenBank/DDBJ databases">
        <title>Conoideocrella luteorostrata (Hypocreales: Clavicipitaceae), a potential biocontrol fungus for elongate hemlock scale in United States Christmas tree production areas.</title>
        <authorList>
            <person name="Barrett H."/>
            <person name="Lovett B."/>
            <person name="Macias A.M."/>
            <person name="Stajich J.E."/>
            <person name="Kasson M.T."/>
        </authorList>
    </citation>
    <scope>NUCLEOTIDE SEQUENCE</scope>
    <source>
        <strain evidence="1">ARSEF 14590</strain>
    </source>
</reference>
<evidence type="ECO:0000313" key="1">
    <source>
        <dbReference type="EMBL" id="KAK2601873.1"/>
    </source>
</evidence>